<evidence type="ECO:0000256" key="1">
    <source>
        <dbReference type="ARBA" id="ARBA00022801"/>
    </source>
</evidence>
<sequence length="258" mass="28310">MNIGLVLSGGGVRGAAHIGALKAFEEYGITPTHVAGTSAGAIVGALYAANVSWSEILHFFKSTSIFSTSRYAFNKPGFLDTEKFYDDFKAYFPEDNFKILDKTLYVTATNVADGTLKIFSKGQLIKPVIASASFPGIFTPTEINGSYYIDGGVVNNFPVEPLKKHCDKIIGVFLNPLDKIDIKSLKYSYRVVERAVKIKTATESIAKFPSCDLVIYPKEISNYAMFGMNNIDALFDLGYNATIKVLEEKGSIFIQDKT</sequence>
<dbReference type="GO" id="GO:0016787">
    <property type="term" value="F:hydrolase activity"/>
    <property type="evidence" value="ECO:0007669"/>
    <property type="project" value="UniProtKB-UniRule"/>
</dbReference>
<dbReference type="InterPro" id="IPR002641">
    <property type="entry name" value="PNPLA_dom"/>
</dbReference>
<dbReference type="InterPro" id="IPR050301">
    <property type="entry name" value="NTE"/>
</dbReference>
<reference evidence="7" key="1">
    <citation type="submission" date="2016-11" db="EMBL/GenBank/DDBJ databases">
        <authorList>
            <person name="Varghese N."/>
            <person name="Submissions S."/>
        </authorList>
    </citation>
    <scope>NUCLEOTIDE SEQUENCE [LARGE SCALE GENOMIC DNA]</scope>
    <source>
        <strain evidence="7">DSM 26349</strain>
    </source>
</reference>
<keyword evidence="7" id="KW-1185">Reference proteome</keyword>
<feature type="active site" description="Nucleophile" evidence="4">
    <location>
        <position position="38"/>
    </location>
</feature>
<evidence type="ECO:0000256" key="2">
    <source>
        <dbReference type="ARBA" id="ARBA00022963"/>
    </source>
</evidence>
<dbReference type="PANTHER" id="PTHR14226">
    <property type="entry name" value="NEUROPATHY TARGET ESTERASE/SWISS CHEESE D.MELANOGASTER"/>
    <property type="match status" value="1"/>
</dbReference>
<feature type="short sequence motif" description="GXGXXG" evidence="4">
    <location>
        <begin position="9"/>
        <end position="14"/>
    </location>
</feature>
<name>A0A1M6EQZ2_9FLAO</name>
<evidence type="ECO:0000313" key="7">
    <source>
        <dbReference type="Proteomes" id="UP000184172"/>
    </source>
</evidence>
<feature type="domain" description="PNPLA" evidence="5">
    <location>
        <begin position="5"/>
        <end position="163"/>
    </location>
</feature>
<accession>A0A1M6EQZ2</accession>
<dbReference type="Gene3D" id="3.40.1090.10">
    <property type="entry name" value="Cytosolic phospholipase A2 catalytic domain"/>
    <property type="match status" value="2"/>
</dbReference>
<gene>
    <name evidence="6" type="ORF">SAMN04487908_106129</name>
</gene>
<keyword evidence="1 4" id="KW-0378">Hydrolase</keyword>
<dbReference type="SUPFAM" id="SSF52151">
    <property type="entry name" value="FabD/lysophospholipase-like"/>
    <property type="match status" value="1"/>
</dbReference>
<feature type="short sequence motif" description="GXSXG" evidence="4">
    <location>
        <begin position="36"/>
        <end position="40"/>
    </location>
</feature>
<keyword evidence="2 4" id="KW-0442">Lipid degradation</keyword>
<proteinExistence type="predicted"/>
<dbReference type="RefSeq" id="WP_073216434.1">
    <property type="nucleotide sequence ID" value="NZ_FNNS01000001.1"/>
</dbReference>
<keyword evidence="3 4" id="KW-0443">Lipid metabolism</keyword>
<protein>
    <submittedName>
        <fullName evidence="6">NTE family protein</fullName>
    </submittedName>
</protein>
<dbReference type="CDD" id="cd07205">
    <property type="entry name" value="Pat_PNPLA6_PNPLA7_NTE1_like"/>
    <property type="match status" value="1"/>
</dbReference>
<feature type="active site" description="Proton acceptor" evidence="4">
    <location>
        <position position="150"/>
    </location>
</feature>
<dbReference type="Pfam" id="PF01734">
    <property type="entry name" value="Patatin"/>
    <property type="match status" value="1"/>
</dbReference>
<evidence type="ECO:0000256" key="4">
    <source>
        <dbReference type="PROSITE-ProRule" id="PRU01161"/>
    </source>
</evidence>
<dbReference type="OrthoDB" id="9770965at2"/>
<dbReference type="GO" id="GO:0016042">
    <property type="term" value="P:lipid catabolic process"/>
    <property type="evidence" value="ECO:0007669"/>
    <property type="project" value="UniProtKB-UniRule"/>
</dbReference>
<dbReference type="Proteomes" id="UP000184172">
    <property type="component" value="Unassembled WGS sequence"/>
</dbReference>
<evidence type="ECO:0000259" key="5">
    <source>
        <dbReference type="PROSITE" id="PS51635"/>
    </source>
</evidence>
<dbReference type="InterPro" id="IPR016035">
    <property type="entry name" value="Acyl_Trfase/lysoPLipase"/>
</dbReference>
<dbReference type="PROSITE" id="PS51635">
    <property type="entry name" value="PNPLA"/>
    <property type="match status" value="1"/>
</dbReference>
<feature type="short sequence motif" description="DGA/G" evidence="4">
    <location>
        <begin position="150"/>
        <end position="152"/>
    </location>
</feature>
<organism evidence="6 7">
    <name type="scientific">Aequorivita viscosa</name>
    <dbReference type="NCBI Taxonomy" id="797419"/>
    <lineage>
        <taxon>Bacteria</taxon>
        <taxon>Pseudomonadati</taxon>
        <taxon>Bacteroidota</taxon>
        <taxon>Flavobacteriia</taxon>
        <taxon>Flavobacteriales</taxon>
        <taxon>Flavobacteriaceae</taxon>
        <taxon>Aequorivita</taxon>
    </lineage>
</organism>
<evidence type="ECO:0000256" key="3">
    <source>
        <dbReference type="ARBA" id="ARBA00023098"/>
    </source>
</evidence>
<dbReference type="EMBL" id="FQYV01000006">
    <property type="protein sequence ID" value="SHI87719.1"/>
    <property type="molecule type" value="Genomic_DNA"/>
</dbReference>
<evidence type="ECO:0000313" key="6">
    <source>
        <dbReference type="EMBL" id="SHI87719.1"/>
    </source>
</evidence>
<dbReference type="AlphaFoldDB" id="A0A1M6EQZ2"/>
<dbReference type="PANTHER" id="PTHR14226:SF29">
    <property type="entry name" value="NEUROPATHY TARGET ESTERASE SWS"/>
    <property type="match status" value="1"/>
</dbReference>